<feature type="compositionally biased region" description="Low complexity" evidence="1">
    <location>
        <begin position="73"/>
        <end position="90"/>
    </location>
</feature>
<reference evidence="2 3" key="1">
    <citation type="submission" date="2014-04" db="EMBL/GenBank/DDBJ databases">
        <authorList>
            <consortium name="DOE Joint Genome Institute"/>
            <person name="Kuo A."/>
            <person name="Ruytinx J."/>
            <person name="Rineau F."/>
            <person name="Colpaert J."/>
            <person name="Kohler A."/>
            <person name="Nagy L.G."/>
            <person name="Floudas D."/>
            <person name="Copeland A."/>
            <person name="Barry K.W."/>
            <person name="Cichocki N."/>
            <person name="Veneault-Fourrey C."/>
            <person name="LaButti K."/>
            <person name="Lindquist E.A."/>
            <person name="Lipzen A."/>
            <person name="Lundell T."/>
            <person name="Morin E."/>
            <person name="Murat C."/>
            <person name="Sun H."/>
            <person name="Tunlid A."/>
            <person name="Henrissat B."/>
            <person name="Grigoriev I.V."/>
            <person name="Hibbett D.S."/>
            <person name="Martin F."/>
            <person name="Nordberg H.P."/>
            <person name="Cantor M.N."/>
            <person name="Hua S.X."/>
        </authorList>
    </citation>
    <scope>NUCLEOTIDE SEQUENCE [LARGE SCALE GENOMIC DNA]</scope>
    <source>
        <strain evidence="2 3">UH-Slu-Lm8-n1</strain>
    </source>
</reference>
<evidence type="ECO:0000313" key="2">
    <source>
        <dbReference type="EMBL" id="KIK41098.1"/>
    </source>
</evidence>
<dbReference type="OrthoDB" id="3267993at2759"/>
<gene>
    <name evidence="2" type="ORF">CY34DRAFT_13255</name>
</gene>
<protein>
    <submittedName>
        <fullName evidence="2">Uncharacterized protein</fullName>
    </submittedName>
</protein>
<evidence type="ECO:0000313" key="3">
    <source>
        <dbReference type="Proteomes" id="UP000054485"/>
    </source>
</evidence>
<reference evidence="3" key="2">
    <citation type="submission" date="2015-01" db="EMBL/GenBank/DDBJ databases">
        <title>Evolutionary Origins and Diversification of the Mycorrhizal Mutualists.</title>
        <authorList>
            <consortium name="DOE Joint Genome Institute"/>
            <consortium name="Mycorrhizal Genomics Consortium"/>
            <person name="Kohler A."/>
            <person name="Kuo A."/>
            <person name="Nagy L.G."/>
            <person name="Floudas D."/>
            <person name="Copeland A."/>
            <person name="Barry K.W."/>
            <person name="Cichocki N."/>
            <person name="Veneault-Fourrey C."/>
            <person name="LaButti K."/>
            <person name="Lindquist E.A."/>
            <person name="Lipzen A."/>
            <person name="Lundell T."/>
            <person name="Morin E."/>
            <person name="Murat C."/>
            <person name="Riley R."/>
            <person name="Ohm R."/>
            <person name="Sun H."/>
            <person name="Tunlid A."/>
            <person name="Henrissat B."/>
            <person name="Grigoriev I.V."/>
            <person name="Hibbett D.S."/>
            <person name="Martin F."/>
        </authorList>
    </citation>
    <scope>NUCLEOTIDE SEQUENCE [LARGE SCALE GENOMIC DNA]</scope>
    <source>
        <strain evidence="3">UH-Slu-Lm8-n1</strain>
    </source>
</reference>
<name>A0A0D0BCD8_9AGAM</name>
<evidence type="ECO:0000256" key="1">
    <source>
        <dbReference type="SAM" id="MobiDB-lite"/>
    </source>
</evidence>
<dbReference type="STRING" id="930992.A0A0D0BCD8"/>
<feature type="region of interest" description="Disordered" evidence="1">
    <location>
        <begin position="57"/>
        <end position="95"/>
    </location>
</feature>
<accession>A0A0D0BCD8</accession>
<dbReference type="HOGENOM" id="CLU_1482940_0_0_1"/>
<dbReference type="EMBL" id="KN835279">
    <property type="protein sequence ID" value="KIK41098.1"/>
    <property type="molecule type" value="Genomic_DNA"/>
</dbReference>
<dbReference type="InParanoid" id="A0A0D0BCD8"/>
<dbReference type="Proteomes" id="UP000054485">
    <property type="component" value="Unassembled WGS sequence"/>
</dbReference>
<organism evidence="2 3">
    <name type="scientific">Suillus luteus UH-Slu-Lm8-n1</name>
    <dbReference type="NCBI Taxonomy" id="930992"/>
    <lineage>
        <taxon>Eukaryota</taxon>
        <taxon>Fungi</taxon>
        <taxon>Dikarya</taxon>
        <taxon>Basidiomycota</taxon>
        <taxon>Agaricomycotina</taxon>
        <taxon>Agaricomycetes</taxon>
        <taxon>Agaricomycetidae</taxon>
        <taxon>Boletales</taxon>
        <taxon>Suillineae</taxon>
        <taxon>Suillaceae</taxon>
        <taxon>Suillus</taxon>
    </lineage>
</organism>
<proteinExistence type="predicted"/>
<sequence>MTTLQPSNTRAEKLVALPSLSCGLSSLPQAKSMDSVSLHPNMYAQRAAQSEAKLKNVLSKTASNSQNPPPIPAYMNPPHHNPNSPSSSPPLMMRKSTSCISAEVPGRKVQSIGSVLRAPQFSPGTPRRILKLKRDRGGSSEYPLLRFAFSEASSPCPMDILYAPPTVQRGVKGAECHCGKAE</sequence>
<dbReference type="AlphaFoldDB" id="A0A0D0BCD8"/>
<keyword evidence="3" id="KW-1185">Reference proteome</keyword>